<dbReference type="GO" id="GO:0031573">
    <property type="term" value="P:mitotic intra-S DNA damage checkpoint signaling"/>
    <property type="evidence" value="ECO:0007669"/>
    <property type="project" value="TreeGrafter"/>
</dbReference>
<dbReference type="GO" id="GO:0000723">
    <property type="term" value="P:telomere maintenance"/>
    <property type="evidence" value="ECO:0007669"/>
    <property type="project" value="TreeGrafter"/>
</dbReference>
<name>A0A7R8CM48_LEPSM</name>
<organism evidence="5 6">
    <name type="scientific">Lepeophtheirus salmonis</name>
    <name type="common">Salmon louse</name>
    <name type="synonym">Caligus salmonis</name>
    <dbReference type="NCBI Taxonomy" id="72036"/>
    <lineage>
        <taxon>Eukaryota</taxon>
        <taxon>Metazoa</taxon>
        <taxon>Ecdysozoa</taxon>
        <taxon>Arthropoda</taxon>
        <taxon>Crustacea</taxon>
        <taxon>Multicrustacea</taxon>
        <taxon>Hexanauplia</taxon>
        <taxon>Copepoda</taxon>
        <taxon>Siphonostomatoida</taxon>
        <taxon>Caligidae</taxon>
        <taxon>Lepeophtheirus</taxon>
    </lineage>
</organism>
<dbReference type="OrthoDB" id="10063861at2759"/>
<dbReference type="Gene3D" id="1.25.40.420">
    <property type="match status" value="1"/>
</dbReference>
<dbReference type="GO" id="GO:0006289">
    <property type="term" value="P:nucleotide-excision repair"/>
    <property type="evidence" value="ECO:0007669"/>
    <property type="project" value="TreeGrafter"/>
</dbReference>
<gene>
    <name evidence="5" type="ORF">LSAA_4304</name>
</gene>
<dbReference type="Proteomes" id="UP000675881">
    <property type="component" value="Chromosome 13"/>
</dbReference>
<dbReference type="Pfam" id="PF04005">
    <property type="entry name" value="Hus1"/>
    <property type="match status" value="1"/>
</dbReference>
<sequence length="623" mass="72133">MKFRCRMTEMLAIKKFYTVLNTISKMAKTCVFRLSQDRFFFIVQESSPSSPSIWVEMEQIRFFNEYNLEGVNDESPHIYIEIEPDQLTKALHPILKSTAFFSLKFKLTKKRDRPCLSLEIEDRLCVHDIPVNLIPRKHWQNYQEPYMPIHRIGIFLPPLKNLKHIVERYKNLGNHMILEVDTTGDNGKLKLKLESDSISLGTYFQDLEVPKICHTGATQPQQVAVNGTASVKIELRRFNLFLHSEQINPRKSSGCQKFKMKSMFRDEFVEKLKSEITLHDIDYLSFNYILDGCKSNKPIFLTDSNVFDIIRVSGMLQFISVYEQCKNYITENIKFSNALEIMTEMDAISEVNLHAMAKKFVLSNFVKCFSYALVFAQELNLDIVKSIINSNFLYVKREFDVFKVIVDWITFSNERSSHALELLLCIRISELREREIGHVARKVSQDPEIRSHRRLRDSSLFMFDPASKKLTPIATLNKVNDGTCEATGYKVLAHGHDVIISGGEFTIGRNKWNKMIWSYNTLTSKWNKLLRGYGKHRCVLDSVIVIDLETCDIKNLEPLPIPMYSPAICSFGENSIYIFKSEICVYDVNKKIAGLGNYQNVIKNSNAKKWNSAMHFPLRIGFT</sequence>
<dbReference type="PANTHER" id="PTHR12900:SF0">
    <property type="entry name" value="CHECKPOINT PROTEIN"/>
    <property type="match status" value="1"/>
</dbReference>
<reference evidence="5" key="1">
    <citation type="submission" date="2021-02" db="EMBL/GenBank/DDBJ databases">
        <authorList>
            <person name="Bekaert M."/>
        </authorList>
    </citation>
    <scope>NUCLEOTIDE SEQUENCE</scope>
    <source>
        <strain evidence="5">IoA-00</strain>
    </source>
</reference>
<dbReference type="InterPro" id="IPR011705">
    <property type="entry name" value="BACK"/>
</dbReference>
<dbReference type="SUPFAM" id="SSF54695">
    <property type="entry name" value="POZ domain"/>
    <property type="match status" value="1"/>
</dbReference>
<keyword evidence="3" id="KW-0677">Repeat</keyword>
<evidence type="ECO:0000313" key="6">
    <source>
        <dbReference type="Proteomes" id="UP000675881"/>
    </source>
</evidence>
<keyword evidence="6" id="KW-1185">Reference proteome</keyword>
<evidence type="ECO:0000256" key="4">
    <source>
        <dbReference type="ARBA" id="ARBA00023242"/>
    </source>
</evidence>
<dbReference type="InterPro" id="IPR007150">
    <property type="entry name" value="HUS1/Mec3"/>
</dbReference>
<dbReference type="SMART" id="SM00875">
    <property type="entry name" value="BACK"/>
    <property type="match status" value="1"/>
</dbReference>
<keyword evidence="4" id="KW-0539">Nucleus</keyword>
<evidence type="ECO:0000256" key="2">
    <source>
        <dbReference type="ARBA" id="ARBA00022441"/>
    </source>
</evidence>
<dbReference type="GO" id="GO:0000724">
    <property type="term" value="P:double-strand break repair via homologous recombination"/>
    <property type="evidence" value="ECO:0007669"/>
    <property type="project" value="TreeGrafter"/>
</dbReference>
<dbReference type="GO" id="GO:0044778">
    <property type="term" value="P:meiotic DNA integrity checkpoint signaling"/>
    <property type="evidence" value="ECO:0007669"/>
    <property type="project" value="TreeGrafter"/>
</dbReference>
<evidence type="ECO:0000256" key="3">
    <source>
        <dbReference type="ARBA" id="ARBA00022737"/>
    </source>
</evidence>
<comment type="subcellular location">
    <subcellularLocation>
        <location evidence="1">Nucleus</location>
    </subcellularLocation>
</comment>
<dbReference type="PANTHER" id="PTHR12900">
    <property type="entry name" value="MITOTIC AND DNA DAMAGE CHECKPOINT PROTEIN HUS1"/>
    <property type="match status" value="1"/>
</dbReference>
<dbReference type="InterPro" id="IPR015915">
    <property type="entry name" value="Kelch-typ_b-propeller"/>
</dbReference>
<dbReference type="GO" id="GO:0035861">
    <property type="term" value="C:site of double-strand break"/>
    <property type="evidence" value="ECO:0007669"/>
    <property type="project" value="TreeGrafter"/>
</dbReference>
<dbReference type="GO" id="GO:0030896">
    <property type="term" value="C:checkpoint clamp complex"/>
    <property type="evidence" value="ECO:0007669"/>
    <property type="project" value="InterPro"/>
</dbReference>
<dbReference type="Pfam" id="PF07707">
    <property type="entry name" value="BACK"/>
    <property type="match status" value="1"/>
</dbReference>
<keyword evidence="2" id="KW-0880">Kelch repeat</keyword>
<dbReference type="AlphaFoldDB" id="A0A7R8CM48"/>
<dbReference type="Gene3D" id="3.30.710.10">
    <property type="entry name" value="Potassium Channel Kv1.1, Chain A"/>
    <property type="match status" value="1"/>
</dbReference>
<accession>A0A7R8CM48</accession>
<proteinExistence type="predicted"/>
<dbReference type="Gene3D" id="2.120.10.80">
    <property type="entry name" value="Kelch-type beta propeller"/>
    <property type="match status" value="1"/>
</dbReference>
<dbReference type="Gene3D" id="3.70.10.10">
    <property type="match status" value="1"/>
</dbReference>
<evidence type="ECO:0000313" key="5">
    <source>
        <dbReference type="EMBL" id="CAF2833528.1"/>
    </source>
</evidence>
<dbReference type="InterPro" id="IPR011333">
    <property type="entry name" value="SKP1/BTB/POZ_sf"/>
</dbReference>
<protein>
    <submittedName>
        <fullName evidence="5">HUS1</fullName>
    </submittedName>
</protein>
<evidence type="ECO:0000256" key="1">
    <source>
        <dbReference type="ARBA" id="ARBA00004123"/>
    </source>
</evidence>
<dbReference type="EMBL" id="HG994592">
    <property type="protein sequence ID" value="CAF2833528.1"/>
    <property type="molecule type" value="Genomic_DNA"/>
</dbReference>
<dbReference type="SUPFAM" id="SSF117281">
    <property type="entry name" value="Kelch motif"/>
    <property type="match status" value="1"/>
</dbReference>
<dbReference type="GO" id="GO:0033314">
    <property type="term" value="P:mitotic DNA replication checkpoint signaling"/>
    <property type="evidence" value="ECO:0007669"/>
    <property type="project" value="TreeGrafter"/>
</dbReference>